<dbReference type="Gene3D" id="1.20.5.1300">
    <property type="match status" value="1"/>
</dbReference>
<dbReference type="PANTHER" id="PTHR21256">
    <property type="entry name" value="HISTIDINOL DEHYDROGENASE HDH"/>
    <property type="match status" value="1"/>
</dbReference>
<dbReference type="InterPro" id="IPR012131">
    <property type="entry name" value="Hstdl_DH"/>
</dbReference>
<evidence type="ECO:0000313" key="3">
    <source>
        <dbReference type="Proteomes" id="UP000666915"/>
    </source>
</evidence>
<proteinExistence type="predicted"/>
<dbReference type="EMBL" id="JAGEOK010000037">
    <property type="protein sequence ID" value="MBO2443868.1"/>
    <property type="molecule type" value="Genomic_DNA"/>
</dbReference>
<keyword evidence="1" id="KW-0560">Oxidoreductase</keyword>
<evidence type="ECO:0000313" key="2">
    <source>
        <dbReference type="EMBL" id="MBO2443868.1"/>
    </source>
</evidence>
<keyword evidence="3" id="KW-1185">Reference proteome</keyword>
<accession>A0ABS3RCB6</accession>
<name>A0ABS3RCB6_9ACTN</name>
<dbReference type="InterPro" id="IPR016161">
    <property type="entry name" value="Ald_DH/histidinol_DH"/>
</dbReference>
<dbReference type="RefSeq" id="WP_208272173.1">
    <property type="nucleotide sequence ID" value="NZ_BAAAGM010000071.1"/>
</dbReference>
<evidence type="ECO:0000256" key="1">
    <source>
        <dbReference type="ARBA" id="ARBA00023002"/>
    </source>
</evidence>
<dbReference type="Pfam" id="PF00815">
    <property type="entry name" value="Histidinol_dh"/>
    <property type="match status" value="1"/>
</dbReference>
<gene>
    <name evidence="2" type="ORF">J4557_40740</name>
</gene>
<comment type="caution">
    <text evidence="2">The sequence shown here is derived from an EMBL/GenBank/DDBJ whole genome shotgun (WGS) entry which is preliminary data.</text>
</comment>
<protein>
    <submittedName>
        <fullName evidence="2">Histidinol dehydrogenase</fullName>
    </submittedName>
</protein>
<sequence length="87" mass="9404">MGWTTVAFSDKAIGTNHVLPTAGAGRYTGGLSVASFLKTVTWQRIDTDEGIRMIAPHVVTISQADLMPAHEATAAKRLKRLERPTRG</sequence>
<dbReference type="SUPFAM" id="SSF53720">
    <property type="entry name" value="ALDH-like"/>
    <property type="match status" value="1"/>
</dbReference>
<dbReference type="Proteomes" id="UP000666915">
    <property type="component" value="Unassembled WGS sequence"/>
</dbReference>
<reference evidence="2 3" key="1">
    <citation type="submission" date="2021-03" db="EMBL/GenBank/DDBJ databases">
        <authorList>
            <person name="Kanchanasin P."/>
            <person name="Saeng-In P."/>
            <person name="Phongsopitanun W."/>
            <person name="Yuki M."/>
            <person name="Kudo T."/>
            <person name="Ohkuma M."/>
            <person name="Tanasupawat S."/>
        </authorList>
    </citation>
    <scope>NUCLEOTIDE SEQUENCE [LARGE SCALE GENOMIC DNA]</scope>
    <source>
        <strain evidence="2 3">L46</strain>
    </source>
</reference>
<dbReference type="PANTHER" id="PTHR21256:SF2">
    <property type="entry name" value="HISTIDINE BIOSYNTHESIS TRIFUNCTIONAL PROTEIN"/>
    <property type="match status" value="1"/>
</dbReference>
<organism evidence="2 3">
    <name type="scientific">Actinomadura nitritigenes</name>
    <dbReference type="NCBI Taxonomy" id="134602"/>
    <lineage>
        <taxon>Bacteria</taxon>
        <taxon>Bacillati</taxon>
        <taxon>Actinomycetota</taxon>
        <taxon>Actinomycetes</taxon>
        <taxon>Streptosporangiales</taxon>
        <taxon>Thermomonosporaceae</taxon>
        <taxon>Actinomadura</taxon>
    </lineage>
</organism>